<dbReference type="AlphaFoldDB" id="A0A6P5XJN2"/>
<feature type="compositionally biased region" description="Basic and acidic residues" evidence="1">
    <location>
        <begin position="1"/>
        <end position="10"/>
    </location>
</feature>
<evidence type="ECO:0000256" key="1">
    <source>
        <dbReference type="SAM" id="MobiDB-lite"/>
    </source>
</evidence>
<gene>
    <name evidence="3" type="primary">LOC111283972</name>
</gene>
<dbReference type="OrthoDB" id="1938423at2759"/>
<feature type="region of interest" description="Disordered" evidence="1">
    <location>
        <begin position="1"/>
        <end position="82"/>
    </location>
</feature>
<accession>A0A6P5XJN2</accession>
<sequence>MKRRIQDTHPENPSPIRISFPEALDRGRSHVTQRDPQSNRDDGPKTSEYAFFKKLKKDAGQRFDSHSMQREKNQPNKLNSSECRGVEEGTKIVRNISKSSEVTNITRNCYKEFRSPLSVANISSKELGSLLSIKIVGSKDSRSPLPINNVTRINFDSFLPPVDGAANNSEVNLKNAFSTFESICSIEDWLEHDSNNKRLGGSQSDQVDLFSRKRQKLRQWAHNSFPEIEELFSKGYDLISMLLSRLLPWSNEKNTCGSAESAPMESNTNAELLACPKSDIPSEKLYRLPKRNNMEVEYMPYLENGTSCYWSDRSRETMLSNICSPTYKNHSTLQKNLELPSCELRRKNLISCIEGESTFGFPLVRHGSFPPFSSFKEPDDLHDSNGSLPGREPHLLLLEWDSVNINERSLSATCQNTNWTIIPAVRSSWDHKQILNNWCELSDIHELCSSPVQGNYPQDFCTLLPPNSTSYGKHDFGRSILEEEEETVAELNHLPLTLSHSSKGLNLIADCDLYGIACKGSETNDILRSPGNHFGFMSRALGEENSTPGFGTHLSFALDVEWKCLQSSDLRRERCLSTYNDLQFLEKEIIYSNFLSEDEFESSSVGSSCRSLMSSEDMVDIHDWQSFYFQISRNKDKAYPLLLDKSSWEDCTEETYDSDNQFKCI</sequence>
<reference evidence="3" key="1">
    <citation type="submission" date="2025-08" db="UniProtKB">
        <authorList>
            <consortium name="RefSeq"/>
        </authorList>
    </citation>
    <scope>IDENTIFICATION</scope>
    <source>
        <tissue evidence="3">Fruit stalk</tissue>
    </source>
</reference>
<evidence type="ECO:0000313" key="3">
    <source>
        <dbReference type="RefSeq" id="XP_022728408.1"/>
    </source>
</evidence>
<name>A0A6P5XJN2_DURZI</name>
<evidence type="ECO:0000313" key="2">
    <source>
        <dbReference type="Proteomes" id="UP000515121"/>
    </source>
</evidence>
<keyword evidence="2" id="KW-1185">Reference proteome</keyword>
<dbReference type="GeneID" id="111283972"/>
<feature type="compositionally biased region" description="Basic and acidic residues" evidence="1">
    <location>
        <begin position="57"/>
        <end position="74"/>
    </location>
</feature>
<organism evidence="2 3">
    <name type="scientific">Durio zibethinus</name>
    <name type="common">Durian</name>
    <dbReference type="NCBI Taxonomy" id="66656"/>
    <lineage>
        <taxon>Eukaryota</taxon>
        <taxon>Viridiplantae</taxon>
        <taxon>Streptophyta</taxon>
        <taxon>Embryophyta</taxon>
        <taxon>Tracheophyta</taxon>
        <taxon>Spermatophyta</taxon>
        <taxon>Magnoliopsida</taxon>
        <taxon>eudicotyledons</taxon>
        <taxon>Gunneridae</taxon>
        <taxon>Pentapetalae</taxon>
        <taxon>rosids</taxon>
        <taxon>malvids</taxon>
        <taxon>Malvales</taxon>
        <taxon>Malvaceae</taxon>
        <taxon>Helicteroideae</taxon>
        <taxon>Durio</taxon>
    </lineage>
</organism>
<dbReference type="RefSeq" id="XP_022728408.1">
    <property type="nucleotide sequence ID" value="XM_022872673.1"/>
</dbReference>
<dbReference type="KEGG" id="dzi:111283972"/>
<dbReference type="Proteomes" id="UP000515121">
    <property type="component" value="Unplaced"/>
</dbReference>
<protein>
    <submittedName>
        <fullName evidence="3">Uncharacterized protein LOC111283972</fullName>
    </submittedName>
</protein>
<proteinExistence type="predicted"/>